<name>A0ABD0PSK1_CIRMR</name>
<dbReference type="Proteomes" id="UP001529510">
    <property type="component" value="Unassembled WGS sequence"/>
</dbReference>
<reference evidence="2 3" key="1">
    <citation type="submission" date="2024-05" db="EMBL/GenBank/DDBJ databases">
        <title>Genome sequencing and assembly of Indian major carp, Cirrhinus mrigala (Hamilton, 1822).</title>
        <authorList>
            <person name="Mohindra V."/>
            <person name="Chowdhury L.M."/>
            <person name="Lal K."/>
            <person name="Jena J.K."/>
        </authorList>
    </citation>
    <scope>NUCLEOTIDE SEQUENCE [LARGE SCALE GENOMIC DNA]</scope>
    <source>
        <strain evidence="2">CM1030</strain>
        <tissue evidence="2">Blood</tissue>
    </source>
</reference>
<accession>A0ABD0PSK1</accession>
<dbReference type="AlphaFoldDB" id="A0ABD0PSK1"/>
<proteinExistence type="predicted"/>
<sequence>MLSCSVESVNDGLFHTVEVLIQNQTLSLVVDKGAPKSLGKLPRPPAVDHNTQLYIG</sequence>
<feature type="non-terminal residue" evidence="2">
    <location>
        <position position="56"/>
    </location>
</feature>
<dbReference type="EMBL" id="JAMKFB020000014">
    <property type="protein sequence ID" value="KAL0175636.1"/>
    <property type="molecule type" value="Genomic_DNA"/>
</dbReference>
<gene>
    <name evidence="2" type="ORF">M9458_027966</name>
</gene>
<dbReference type="Gene3D" id="2.60.120.200">
    <property type="match status" value="1"/>
</dbReference>
<protein>
    <recommendedName>
        <fullName evidence="1">Laminin G domain-containing protein</fullName>
    </recommendedName>
</protein>
<comment type="caution">
    <text evidence="2">The sequence shown here is derived from an EMBL/GenBank/DDBJ whole genome shotgun (WGS) entry which is preliminary data.</text>
</comment>
<organism evidence="2 3">
    <name type="scientific">Cirrhinus mrigala</name>
    <name type="common">Mrigala</name>
    <dbReference type="NCBI Taxonomy" id="683832"/>
    <lineage>
        <taxon>Eukaryota</taxon>
        <taxon>Metazoa</taxon>
        <taxon>Chordata</taxon>
        <taxon>Craniata</taxon>
        <taxon>Vertebrata</taxon>
        <taxon>Euteleostomi</taxon>
        <taxon>Actinopterygii</taxon>
        <taxon>Neopterygii</taxon>
        <taxon>Teleostei</taxon>
        <taxon>Ostariophysi</taxon>
        <taxon>Cypriniformes</taxon>
        <taxon>Cyprinidae</taxon>
        <taxon>Labeoninae</taxon>
        <taxon>Labeonini</taxon>
        <taxon>Cirrhinus</taxon>
    </lineage>
</organism>
<dbReference type="Pfam" id="PF02210">
    <property type="entry name" value="Laminin_G_2"/>
    <property type="match status" value="1"/>
</dbReference>
<evidence type="ECO:0000313" key="2">
    <source>
        <dbReference type="EMBL" id="KAL0175636.1"/>
    </source>
</evidence>
<evidence type="ECO:0000313" key="3">
    <source>
        <dbReference type="Proteomes" id="UP001529510"/>
    </source>
</evidence>
<evidence type="ECO:0000259" key="1">
    <source>
        <dbReference type="Pfam" id="PF02210"/>
    </source>
</evidence>
<dbReference type="SUPFAM" id="SSF49899">
    <property type="entry name" value="Concanavalin A-like lectins/glucanases"/>
    <property type="match status" value="1"/>
</dbReference>
<dbReference type="InterPro" id="IPR001791">
    <property type="entry name" value="Laminin_G"/>
</dbReference>
<feature type="domain" description="Laminin G" evidence="1">
    <location>
        <begin position="6"/>
        <end position="56"/>
    </location>
</feature>
<dbReference type="InterPro" id="IPR013320">
    <property type="entry name" value="ConA-like_dom_sf"/>
</dbReference>
<keyword evidence="3" id="KW-1185">Reference proteome</keyword>